<dbReference type="Proteomes" id="UP000670527">
    <property type="component" value="Unassembled WGS sequence"/>
</dbReference>
<dbReference type="InterPro" id="IPR050300">
    <property type="entry name" value="GDXG_lipolytic_enzyme"/>
</dbReference>
<evidence type="ECO:0000313" key="3">
    <source>
        <dbReference type="Proteomes" id="UP000670527"/>
    </source>
</evidence>
<comment type="caution">
    <text evidence="2">The sequence shown here is derived from an EMBL/GenBank/DDBJ whole genome shotgun (WGS) entry which is preliminary data.</text>
</comment>
<keyword evidence="1 2" id="KW-0378">Hydrolase</keyword>
<dbReference type="InterPro" id="IPR029058">
    <property type="entry name" value="AB_hydrolase_fold"/>
</dbReference>
<evidence type="ECO:0000256" key="1">
    <source>
        <dbReference type="ARBA" id="ARBA00022801"/>
    </source>
</evidence>
<reference evidence="2 3" key="1">
    <citation type="submission" date="2021-03" db="EMBL/GenBank/DDBJ databases">
        <authorList>
            <person name="Kim M.K."/>
        </authorList>
    </citation>
    <scope>NUCLEOTIDE SEQUENCE [LARGE SCALE GENOMIC DNA]</scope>
    <source>
        <strain evidence="2 3">BT507</strain>
    </source>
</reference>
<gene>
    <name evidence="2" type="ORF">J4D97_17065</name>
</gene>
<dbReference type="EMBL" id="JAGETX010000011">
    <property type="protein sequence ID" value="MBO3272367.1"/>
    <property type="molecule type" value="Genomic_DNA"/>
</dbReference>
<dbReference type="GO" id="GO:0016787">
    <property type="term" value="F:hydrolase activity"/>
    <property type="evidence" value="ECO:0007669"/>
    <property type="project" value="UniProtKB-KW"/>
</dbReference>
<protein>
    <submittedName>
        <fullName evidence="2">Alpha/beta hydrolase</fullName>
    </submittedName>
</protein>
<organism evidence="2 3">
    <name type="scientific">Hymenobacter defluvii</name>
    <dbReference type="NCBI Taxonomy" id="2054411"/>
    <lineage>
        <taxon>Bacteria</taxon>
        <taxon>Pseudomonadati</taxon>
        <taxon>Bacteroidota</taxon>
        <taxon>Cytophagia</taxon>
        <taxon>Cytophagales</taxon>
        <taxon>Hymenobacteraceae</taxon>
        <taxon>Hymenobacter</taxon>
    </lineage>
</organism>
<proteinExistence type="predicted"/>
<keyword evidence="3" id="KW-1185">Reference proteome</keyword>
<dbReference type="SUPFAM" id="SSF53474">
    <property type="entry name" value="alpha/beta-Hydrolases"/>
    <property type="match status" value="1"/>
</dbReference>
<name>A0ABS3TFC4_9BACT</name>
<dbReference type="PANTHER" id="PTHR48081">
    <property type="entry name" value="AB HYDROLASE SUPERFAMILY PROTEIN C4A8.06C"/>
    <property type="match status" value="1"/>
</dbReference>
<dbReference type="RefSeq" id="WP_208308630.1">
    <property type="nucleotide sequence ID" value="NZ_JAGETX010000011.1"/>
</dbReference>
<sequence length="296" mass="31976">MTTHLTAQHLIRDLVTHPAFTGFGDLLLPWDDNSRYYAAPLSQVGTLMPYHGHVRPEVVLSAVNHLVDEASRGKAIFYPFYSAQQQQQDTSKQHTGLFFFRGMPGAPFAVVCPGGGFSYVGSLHEGFPLAQQISQQHLNAFVIRYRIGSEQQATEDLAAALAYIFRNAEQLGVSPRDYSLWGGSAGARMVGNIALSGVEAFGGGSLPKPATAVIAYTGQSSASAAFPPTFMTVAANDGIANVNTVDRRVERLKAAGVEVVYRRYQTAGHGFGTGKGTDAEDWLDAAITLWKKHIRS</sequence>
<dbReference type="Gene3D" id="3.40.50.1820">
    <property type="entry name" value="alpha/beta hydrolase"/>
    <property type="match status" value="1"/>
</dbReference>
<evidence type="ECO:0000313" key="2">
    <source>
        <dbReference type="EMBL" id="MBO3272367.1"/>
    </source>
</evidence>
<accession>A0ABS3TFC4</accession>
<dbReference type="PANTHER" id="PTHR48081:SF6">
    <property type="entry name" value="PEPTIDASE S9 PROLYL OLIGOPEPTIDASE CATALYTIC DOMAIN-CONTAINING PROTEIN"/>
    <property type="match status" value="1"/>
</dbReference>